<dbReference type="Proteomes" id="UP000826195">
    <property type="component" value="Unassembled WGS sequence"/>
</dbReference>
<dbReference type="AlphaFoldDB" id="A0AAV7IG50"/>
<comment type="caution">
    <text evidence="1">The sequence shown here is derived from an EMBL/GenBank/DDBJ whole genome shotgun (WGS) entry which is preliminary data.</text>
</comment>
<organism evidence="1 2">
    <name type="scientific">Cotesia glomerata</name>
    <name type="common">Lepidopteran parasitic wasp</name>
    <name type="synonym">Apanteles glomeratus</name>
    <dbReference type="NCBI Taxonomy" id="32391"/>
    <lineage>
        <taxon>Eukaryota</taxon>
        <taxon>Metazoa</taxon>
        <taxon>Ecdysozoa</taxon>
        <taxon>Arthropoda</taxon>
        <taxon>Hexapoda</taxon>
        <taxon>Insecta</taxon>
        <taxon>Pterygota</taxon>
        <taxon>Neoptera</taxon>
        <taxon>Endopterygota</taxon>
        <taxon>Hymenoptera</taxon>
        <taxon>Apocrita</taxon>
        <taxon>Ichneumonoidea</taxon>
        <taxon>Braconidae</taxon>
        <taxon>Microgastrinae</taxon>
        <taxon>Cotesia</taxon>
    </lineage>
</organism>
<protein>
    <submittedName>
        <fullName evidence="1">Uncharacterized protein</fullName>
    </submittedName>
</protein>
<name>A0AAV7IG50_COTGL</name>
<reference evidence="1 2" key="1">
    <citation type="journal article" date="2021" name="J. Hered.">
        <title>A chromosome-level genome assembly of the parasitoid wasp, Cotesia glomerata (Hymenoptera: Braconidae).</title>
        <authorList>
            <person name="Pinto B.J."/>
            <person name="Weis J.J."/>
            <person name="Gamble T."/>
            <person name="Ode P.J."/>
            <person name="Paul R."/>
            <person name="Zaspel J.M."/>
        </authorList>
    </citation>
    <scope>NUCLEOTIDE SEQUENCE [LARGE SCALE GENOMIC DNA]</scope>
    <source>
        <strain evidence="1">CgM1</strain>
    </source>
</reference>
<keyword evidence="2" id="KW-1185">Reference proteome</keyword>
<sequence length="141" mass="15911">MVNGIDDIFHLEDEESEQCKITLADPCSYFISTSSYHKDIELSVPHGRYHSAVTTLKFLHPFFNFPKGTYAIERTKGQQLIDQKIVGLLNRNIRIITLSYFGSEAPTPPSPSEIQMLIALREQTLLTGGYLISLHNCILVV</sequence>
<accession>A0AAV7IG50</accession>
<evidence type="ECO:0000313" key="1">
    <source>
        <dbReference type="EMBL" id="KAH0550102.1"/>
    </source>
</evidence>
<gene>
    <name evidence="1" type="ORF">KQX54_017403</name>
</gene>
<dbReference type="EMBL" id="JAHXZJ010001864">
    <property type="protein sequence ID" value="KAH0550102.1"/>
    <property type="molecule type" value="Genomic_DNA"/>
</dbReference>
<evidence type="ECO:0000313" key="2">
    <source>
        <dbReference type="Proteomes" id="UP000826195"/>
    </source>
</evidence>
<proteinExistence type="predicted"/>